<dbReference type="OrthoDB" id="9802424at2"/>
<dbReference type="InterPro" id="IPR037483">
    <property type="entry name" value="YjjU-like"/>
</dbReference>
<evidence type="ECO:0000256" key="3">
    <source>
        <dbReference type="ARBA" id="ARBA00023098"/>
    </source>
</evidence>
<dbReference type="GO" id="GO:0016787">
    <property type="term" value="F:hydrolase activity"/>
    <property type="evidence" value="ECO:0007669"/>
    <property type="project" value="UniProtKB-UniRule"/>
</dbReference>
<dbReference type="Pfam" id="PF19890">
    <property type="entry name" value="DUF6363"/>
    <property type="match status" value="1"/>
</dbReference>
<feature type="active site" description="Proton acceptor" evidence="4">
    <location>
        <position position="159"/>
    </location>
</feature>
<keyword evidence="1 4" id="KW-0378">Hydrolase</keyword>
<feature type="short sequence motif" description="GXSXG" evidence="4">
    <location>
        <begin position="36"/>
        <end position="40"/>
    </location>
</feature>
<dbReference type="RefSeq" id="WP_134209755.1">
    <property type="nucleotide sequence ID" value="NZ_CP038015.1"/>
</dbReference>
<evidence type="ECO:0000256" key="2">
    <source>
        <dbReference type="ARBA" id="ARBA00022963"/>
    </source>
</evidence>
<dbReference type="Gene3D" id="3.40.1090.10">
    <property type="entry name" value="Cytosolic phospholipase A2 catalytic domain"/>
    <property type="match status" value="2"/>
</dbReference>
<dbReference type="InterPro" id="IPR016035">
    <property type="entry name" value="Acyl_Trfase/lysoPLipase"/>
</dbReference>
<feature type="short sequence motif" description="GXGXXG" evidence="4">
    <location>
        <begin position="9"/>
        <end position="14"/>
    </location>
</feature>
<dbReference type="Pfam" id="PF01734">
    <property type="entry name" value="Patatin"/>
    <property type="match status" value="1"/>
</dbReference>
<feature type="domain" description="PNPLA" evidence="5">
    <location>
        <begin position="5"/>
        <end position="172"/>
    </location>
</feature>
<protein>
    <submittedName>
        <fullName evidence="6">Patatin family protein</fullName>
    </submittedName>
</protein>
<evidence type="ECO:0000313" key="7">
    <source>
        <dbReference type="Proteomes" id="UP000294292"/>
    </source>
</evidence>
<keyword evidence="2 4" id="KW-0442">Lipid degradation</keyword>
<feature type="short sequence motif" description="DGA/G" evidence="4">
    <location>
        <begin position="159"/>
        <end position="161"/>
    </location>
</feature>
<dbReference type="KEGG" id="panc:E2636_08150"/>
<evidence type="ECO:0000256" key="4">
    <source>
        <dbReference type="PROSITE-ProRule" id="PRU01161"/>
    </source>
</evidence>
<dbReference type="EMBL" id="CP038015">
    <property type="protein sequence ID" value="QBP41098.1"/>
    <property type="molecule type" value="Genomic_DNA"/>
</dbReference>
<dbReference type="PROSITE" id="PS51635">
    <property type="entry name" value="PNPLA"/>
    <property type="match status" value="1"/>
</dbReference>
<gene>
    <name evidence="6" type="ORF">E2636_08150</name>
</gene>
<evidence type="ECO:0000256" key="1">
    <source>
        <dbReference type="ARBA" id="ARBA00022801"/>
    </source>
</evidence>
<dbReference type="AlphaFoldDB" id="A0A4P6ZY44"/>
<dbReference type="InterPro" id="IPR045943">
    <property type="entry name" value="DUF6363"/>
</dbReference>
<organism evidence="6 7">
    <name type="scientific">Paenisporosarcina antarctica</name>
    <dbReference type="NCBI Taxonomy" id="417367"/>
    <lineage>
        <taxon>Bacteria</taxon>
        <taxon>Bacillati</taxon>
        <taxon>Bacillota</taxon>
        <taxon>Bacilli</taxon>
        <taxon>Bacillales</taxon>
        <taxon>Caryophanaceae</taxon>
        <taxon>Paenisporosarcina</taxon>
    </lineage>
</organism>
<evidence type="ECO:0000259" key="5">
    <source>
        <dbReference type="PROSITE" id="PS51635"/>
    </source>
</evidence>
<reference evidence="6 7" key="1">
    <citation type="submission" date="2019-03" db="EMBL/GenBank/DDBJ databases">
        <title>Complete genome sequence of Paenisporosarcina antarctica CGMCC 1.6503T.</title>
        <authorList>
            <person name="Rong J.-C."/>
            <person name="Chi N.-Y."/>
            <person name="Zhang Q.-F."/>
        </authorList>
    </citation>
    <scope>NUCLEOTIDE SEQUENCE [LARGE SCALE GENOMIC DNA]</scope>
    <source>
        <strain evidence="6 7">CGMCC 1.6503</strain>
    </source>
</reference>
<dbReference type="Proteomes" id="UP000294292">
    <property type="component" value="Chromosome"/>
</dbReference>
<keyword evidence="7" id="KW-1185">Reference proteome</keyword>
<dbReference type="SUPFAM" id="SSF52151">
    <property type="entry name" value="FabD/lysophospholipase-like"/>
    <property type="match status" value="1"/>
</dbReference>
<dbReference type="GO" id="GO:0016042">
    <property type="term" value="P:lipid catabolic process"/>
    <property type="evidence" value="ECO:0007669"/>
    <property type="project" value="UniProtKB-UniRule"/>
</dbReference>
<sequence>MKSGLILEGGGMRGVYTSGVLECFLENGLFPDYVIGVSAGACNAASYISRQLGRNHQVTIGYVNHPDYISIKNLILKRELFGMDLIFNEIPNTLVPFDFARFTQSPEEFVIGATNCLTGEPVYFNKSTSSKDILTIIRASSSLPFMARAIDYQGSLLMDGGISDPIPIHKALADYVDKPIIVLTKEKGYRKAKSSLIKFTSYFYRDYKGLVNTLENRYQLYNDTLDFIEKLEEEHKAIIIRPSQAFNIGRIERNPKKLTMLYNLGYKDALANLPYLTDWLRIANVNHKVVM</sequence>
<feature type="active site" description="Nucleophile" evidence="4">
    <location>
        <position position="38"/>
    </location>
</feature>
<keyword evidence="3 4" id="KW-0443">Lipid metabolism</keyword>
<accession>A0A4P6ZY44</accession>
<name>A0A4P6ZY44_9BACL</name>
<dbReference type="InterPro" id="IPR050301">
    <property type="entry name" value="NTE"/>
</dbReference>
<dbReference type="InterPro" id="IPR002641">
    <property type="entry name" value="PNPLA_dom"/>
</dbReference>
<dbReference type="PANTHER" id="PTHR14226:SF25">
    <property type="entry name" value="PHOSPHOESTERASE"/>
    <property type="match status" value="1"/>
</dbReference>
<proteinExistence type="predicted"/>
<dbReference type="PANTHER" id="PTHR14226">
    <property type="entry name" value="NEUROPATHY TARGET ESTERASE/SWISS CHEESE D.MELANOGASTER"/>
    <property type="match status" value="1"/>
</dbReference>
<evidence type="ECO:0000313" key="6">
    <source>
        <dbReference type="EMBL" id="QBP41098.1"/>
    </source>
</evidence>
<dbReference type="CDD" id="cd07208">
    <property type="entry name" value="Pat_hypo_Ecoli_yjju_like"/>
    <property type="match status" value="1"/>
</dbReference>